<sequence length="283" mass="32984">MKRAILFIFFLLTAFKYTEAGEKDSTLNRWNPSLKIELNLSQIAFQDWSKGGENSFSFVGKFNWKMKYKTENWSFENEFAGAAGRSRVEPDIIKTTANEMYNLSVFRFDIYDAYQSPFISLLIRTPITPGYDYKVDPAKVISGFFDPGYVTQSVGVFYSKSNVFKTRLGLAFEESFANKFADRYTDNEETATLEYFKFETGIESVSDLNVNLDKDIIYKSTLRLFSGFDRLSVWDVTWKNTLTAKFNEWFNVNLFFLLIYNTKESLRTQMQESIQIGIVYRIL</sequence>
<dbReference type="InterPro" id="IPR021428">
    <property type="entry name" value="DUF3078"/>
</dbReference>
<accession>A0A3B1BXZ4</accession>
<evidence type="ECO:0000313" key="1">
    <source>
        <dbReference type="EMBL" id="VAX16684.1"/>
    </source>
</evidence>
<dbReference type="Pfam" id="PF11276">
    <property type="entry name" value="DUF3078"/>
    <property type="match status" value="1"/>
</dbReference>
<reference evidence="1" key="1">
    <citation type="submission" date="2018-06" db="EMBL/GenBank/DDBJ databases">
        <authorList>
            <person name="Zhirakovskaya E."/>
        </authorList>
    </citation>
    <scope>NUCLEOTIDE SEQUENCE</scope>
</reference>
<organism evidence="1">
    <name type="scientific">hydrothermal vent metagenome</name>
    <dbReference type="NCBI Taxonomy" id="652676"/>
    <lineage>
        <taxon>unclassified sequences</taxon>
        <taxon>metagenomes</taxon>
        <taxon>ecological metagenomes</taxon>
    </lineage>
</organism>
<gene>
    <name evidence="1" type="ORF">MNBD_IGNAVI01-916</name>
</gene>
<name>A0A3B1BXZ4_9ZZZZ</name>
<protein>
    <recommendedName>
        <fullName evidence="2">DUF3078 domain-containing protein</fullName>
    </recommendedName>
</protein>
<dbReference type="EMBL" id="UOGD01000058">
    <property type="protein sequence ID" value="VAX16684.1"/>
    <property type="molecule type" value="Genomic_DNA"/>
</dbReference>
<evidence type="ECO:0008006" key="2">
    <source>
        <dbReference type="Google" id="ProtNLM"/>
    </source>
</evidence>
<dbReference type="AlphaFoldDB" id="A0A3B1BXZ4"/>
<proteinExistence type="predicted"/>